<keyword evidence="6 7" id="KW-0472">Membrane</keyword>
<comment type="similarity">
    <text evidence="7">Belongs to the binding-protein-dependent transport system permease family.</text>
</comment>
<sequence length="292" mass="32289">MSTQTLTTIPTSGKKPRVRMERVNWSGTIILILCAVTVLLPLYVTISMALKTTAQAVDGNAFSLPAPFSFDGFVEAWTLTKFPVGAGISLLVTAGTVIATIVLAAFASYAIVRNWDRRLFRYSFFYLLAAMFIPFPVVALPQIQLTGRVGLDNPFGVIILATMFQLSFSVLLFTAFLRSIPIELEESARIDGATTWQTFWKLIFPLLAPMSATVGIFAFLYAWNDFMMPSLIIADPALQTLPVRQNLFQNQFSNNYNVAFASYLMAMAPAIVAYLFTQRWVMEGVTQGAVKG</sequence>
<evidence type="ECO:0000256" key="3">
    <source>
        <dbReference type="ARBA" id="ARBA00022475"/>
    </source>
</evidence>
<feature type="transmembrane region" description="Helical" evidence="7">
    <location>
        <begin position="23"/>
        <end position="44"/>
    </location>
</feature>
<keyword evidence="4 7" id="KW-0812">Transmembrane</keyword>
<dbReference type="PATRIC" id="fig|82380.10.peg.1960"/>
<feature type="transmembrane region" description="Helical" evidence="7">
    <location>
        <begin position="124"/>
        <end position="143"/>
    </location>
</feature>
<keyword evidence="2 7" id="KW-0813">Transport</keyword>
<evidence type="ECO:0000256" key="7">
    <source>
        <dbReference type="RuleBase" id="RU363032"/>
    </source>
</evidence>
<evidence type="ECO:0000256" key="4">
    <source>
        <dbReference type="ARBA" id="ARBA00022692"/>
    </source>
</evidence>
<dbReference type="PROSITE" id="PS50928">
    <property type="entry name" value="ABC_TM1"/>
    <property type="match status" value="1"/>
</dbReference>
<evidence type="ECO:0000256" key="1">
    <source>
        <dbReference type="ARBA" id="ARBA00004651"/>
    </source>
</evidence>
<dbReference type="InterPro" id="IPR035906">
    <property type="entry name" value="MetI-like_sf"/>
</dbReference>
<dbReference type="Pfam" id="PF00528">
    <property type="entry name" value="BPD_transp_1"/>
    <property type="match status" value="1"/>
</dbReference>
<name>A0A0F0KPK5_9MICO</name>
<keyword evidence="3" id="KW-1003">Cell membrane</keyword>
<dbReference type="AlphaFoldDB" id="A0A0F0KPK5"/>
<keyword evidence="5 7" id="KW-1133">Transmembrane helix</keyword>
<dbReference type="PANTHER" id="PTHR43744">
    <property type="entry name" value="ABC TRANSPORTER PERMEASE PROTEIN MG189-RELATED-RELATED"/>
    <property type="match status" value="1"/>
</dbReference>
<dbReference type="GO" id="GO:0055085">
    <property type="term" value="P:transmembrane transport"/>
    <property type="evidence" value="ECO:0007669"/>
    <property type="project" value="InterPro"/>
</dbReference>
<dbReference type="PANTHER" id="PTHR43744:SF12">
    <property type="entry name" value="ABC TRANSPORTER PERMEASE PROTEIN MG189-RELATED"/>
    <property type="match status" value="1"/>
</dbReference>
<dbReference type="OrthoDB" id="9794684at2"/>
<evidence type="ECO:0000256" key="5">
    <source>
        <dbReference type="ARBA" id="ARBA00022989"/>
    </source>
</evidence>
<feature type="transmembrane region" description="Helical" evidence="7">
    <location>
        <begin position="256"/>
        <end position="276"/>
    </location>
</feature>
<gene>
    <name evidence="9" type="primary">sugB_1</name>
    <name evidence="9" type="ORF">RN51_01949</name>
</gene>
<dbReference type="InterPro" id="IPR000515">
    <property type="entry name" value="MetI-like"/>
</dbReference>
<dbReference type="SUPFAM" id="SSF161098">
    <property type="entry name" value="MetI-like"/>
    <property type="match status" value="1"/>
</dbReference>
<evidence type="ECO:0000313" key="10">
    <source>
        <dbReference type="Proteomes" id="UP000033725"/>
    </source>
</evidence>
<comment type="caution">
    <text evidence="9">The sequence shown here is derived from an EMBL/GenBank/DDBJ whole genome shotgun (WGS) entry which is preliminary data.</text>
</comment>
<dbReference type="Proteomes" id="UP000033725">
    <property type="component" value="Unassembled WGS sequence"/>
</dbReference>
<protein>
    <submittedName>
        <fullName evidence="9">Trehalose transport system permease protein SugB</fullName>
    </submittedName>
</protein>
<feature type="domain" description="ABC transmembrane type-1" evidence="8">
    <location>
        <begin position="86"/>
        <end position="277"/>
    </location>
</feature>
<dbReference type="Gene3D" id="1.10.3720.10">
    <property type="entry name" value="MetI-like"/>
    <property type="match status" value="1"/>
</dbReference>
<feature type="transmembrane region" description="Helical" evidence="7">
    <location>
        <begin position="88"/>
        <end position="112"/>
    </location>
</feature>
<evidence type="ECO:0000313" key="9">
    <source>
        <dbReference type="EMBL" id="KJL22070.1"/>
    </source>
</evidence>
<feature type="transmembrane region" description="Helical" evidence="7">
    <location>
        <begin position="155"/>
        <end position="177"/>
    </location>
</feature>
<feature type="transmembrane region" description="Helical" evidence="7">
    <location>
        <begin position="198"/>
        <end position="223"/>
    </location>
</feature>
<dbReference type="EMBL" id="JYIV01000026">
    <property type="protein sequence ID" value="KJL22070.1"/>
    <property type="molecule type" value="Genomic_DNA"/>
</dbReference>
<evidence type="ECO:0000259" key="8">
    <source>
        <dbReference type="PROSITE" id="PS50928"/>
    </source>
</evidence>
<comment type="subcellular location">
    <subcellularLocation>
        <location evidence="1 7">Cell membrane</location>
        <topology evidence="1 7">Multi-pass membrane protein</topology>
    </subcellularLocation>
</comment>
<dbReference type="RefSeq" id="WP_045263843.1">
    <property type="nucleotide sequence ID" value="NZ_JYIV01000026.1"/>
</dbReference>
<evidence type="ECO:0000256" key="6">
    <source>
        <dbReference type="ARBA" id="ARBA00023136"/>
    </source>
</evidence>
<proteinExistence type="inferred from homology"/>
<evidence type="ECO:0000256" key="2">
    <source>
        <dbReference type="ARBA" id="ARBA00022448"/>
    </source>
</evidence>
<reference evidence="9 10" key="1">
    <citation type="submission" date="2015-02" db="EMBL/GenBank/DDBJ databases">
        <title>Draft genome sequences of ten Microbacterium spp. with emphasis on heavy metal contaminated environments.</title>
        <authorList>
            <person name="Corretto E."/>
        </authorList>
    </citation>
    <scope>NUCLEOTIDE SEQUENCE [LARGE SCALE GENOMIC DNA]</scope>
    <source>
        <strain evidence="9 10">BEL163</strain>
    </source>
</reference>
<dbReference type="GO" id="GO:0005886">
    <property type="term" value="C:plasma membrane"/>
    <property type="evidence" value="ECO:0007669"/>
    <property type="project" value="UniProtKB-SubCell"/>
</dbReference>
<dbReference type="CDD" id="cd06261">
    <property type="entry name" value="TM_PBP2"/>
    <property type="match status" value="1"/>
</dbReference>
<organism evidence="9 10">
    <name type="scientific">Microbacterium oxydans</name>
    <dbReference type="NCBI Taxonomy" id="82380"/>
    <lineage>
        <taxon>Bacteria</taxon>
        <taxon>Bacillati</taxon>
        <taxon>Actinomycetota</taxon>
        <taxon>Actinomycetes</taxon>
        <taxon>Micrococcales</taxon>
        <taxon>Microbacteriaceae</taxon>
        <taxon>Microbacterium</taxon>
    </lineage>
</organism>
<accession>A0A0F0KPK5</accession>